<sequence length="607" mass="68711">MAETLQFEDIIIPLLRTNSAPSELEERAISESLREFKARLMGLSTRVARDLDSRGATQHEGDTSTLQDIWRRRDDALKGIQQCKQVLNPVRRLPGEVLARIFHNTVDFPMAVLLNDTPGDGQKWWELDVPPFMMWSVELVCKAWRSAALADPMLWTYINIVVPVNASGSSTASGLSRLATQLSRTHLSPLFVSIVTSAQYAAEIDALPHTLIAVLLPFAQRIEELYVHLPLELIWSLAPLRYRLHSLAYLSIVNTPYQDNPIRYPIDVFSECPRLRRMNIGDDTEPTVHFMLPWHILQYVTLEHALLDSEVQPTSSGPMPRSIRHVLRQAREILFFQVTLETSDSTLDTTPILCESLWSLTITCYPPGDEPGQQHPLIQLLHGLHLPLLFELSIDSIYHPRMPTAVFASVANLIERSRCPLSALAYGGGDIEENDLIRILHVAEEMDSLRLTMVGSSLTDRLVKVLAIQSTATDSTVERPQAIIAPCLETLALSGNMQFSAENFMEMVRTRWDERSFKELELEWIVGPRDQAHAVATAFDIEAELEHFEGLFFTVIVRDQYPKLDDIVWPWYYLVIAAGGTQRANERSRKERKGRDNAERIDSAPPP</sequence>
<keyword evidence="3" id="KW-1185">Reference proteome</keyword>
<dbReference type="Gene3D" id="1.20.1280.50">
    <property type="match status" value="1"/>
</dbReference>
<feature type="region of interest" description="Disordered" evidence="1">
    <location>
        <begin position="585"/>
        <end position="607"/>
    </location>
</feature>
<gene>
    <name evidence="2" type="ORF">CYLTODRAFT_406279</name>
</gene>
<dbReference type="STRING" id="1314674.A0A0D7BUL2"/>
<proteinExistence type="predicted"/>
<evidence type="ECO:0000256" key="1">
    <source>
        <dbReference type="SAM" id="MobiDB-lite"/>
    </source>
</evidence>
<dbReference type="EMBL" id="KN880433">
    <property type="protein sequence ID" value="KIY73869.1"/>
    <property type="molecule type" value="Genomic_DNA"/>
</dbReference>
<accession>A0A0D7BUL2</accession>
<organism evidence="2 3">
    <name type="scientific">Cylindrobasidium torrendii FP15055 ss-10</name>
    <dbReference type="NCBI Taxonomy" id="1314674"/>
    <lineage>
        <taxon>Eukaryota</taxon>
        <taxon>Fungi</taxon>
        <taxon>Dikarya</taxon>
        <taxon>Basidiomycota</taxon>
        <taxon>Agaricomycotina</taxon>
        <taxon>Agaricomycetes</taxon>
        <taxon>Agaricomycetidae</taxon>
        <taxon>Agaricales</taxon>
        <taxon>Marasmiineae</taxon>
        <taxon>Physalacriaceae</taxon>
        <taxon>Cylindrobasidium</taxon>
    </lineage>
</organism>
<dbReference type="Proteomes" id="UP000054007">
    <property type="component" value="Unassembled WGS sequence"/>
</dbReference>
<dbReference type="OrthoDB" id="3365698at2759"/>
<evidence type="ECO:0000313" key="3">
    <source>
        <dbReference type="Proteomes" id="UP000054007"/>
    </source>
</evidence>
<protein>
    <submittedName>
        <fullName evidence="2">Uncharacterized protein</fullName>
    </submittedName>
</protein>
<dbReference type="AlphaFoldDB" id="A0A0D7BUL2"/>
<reference evidence="2 3" key="1">
    <citation type="journal article" date="2015" name="Fungal Genet. Biol.">
        <title>Evolution of novel wood decay mechanisms in Agaricales revealed by the genome sequences of Fistulina hepatica and Cylindrobasidium torrendii.</title>
        <authorList>
            <person name="Floudas D."/>
            <person name="Held B.W."/>
            <person name="Riley R."/>
            <person name="Nagy L.G."/>
            <person name="Koehler G."/>
            <person name="Ransdell A.S."/>
            <person name="Younus H."/>
            <person name="Chow J."/>
            <person name="Chiniquy J."/>
            <person name="Lipzen A."/>
            <person name="Tritt A."/>
            <person name="Sun H."/>
            <person name="Haridas S."/>
            <person name="LaButti K."/>
            <person name="Ohm R.A."/>
            <person name="Kues U."/>
            <person name="Blanchette R.A."/>
            <person name="Grigoriev I.V."/>
            <person name="Minto R.E."/>
            <person name="Hibbett D.S."/>
        </authorList>
    </citation>
    <scope>NUCLEOTIDE SEQUENCE [LARGE SCALE GENOMIC DNA]</scope>
    <source>
        <strain evidence="2 3">FP15055 ss-10</strain>
    </source>
</reference>
<evidence type="ECO:0000313" key="2">
    <source>
        <dbReference type="EMBL" id="KIY73869.1"/>
    </source>
</evidence>
<name>A0A0D7BUL2_9AGAR</name>